<evidence type="ECO:0000313" key="2">
    <source>
        <dbReference type="Proteomes" id="UP000001075"/>
    </source>
</evidence>
<protein>
    <submittedName>
        <fullName evidence="1">Uncharacterized protein</fullName>
    </submittedName>
</protein>
<name>G3I5W7_CRIGR</name>
<dbReference type="Proteomes" id="UP000001075">
    <property type="component" value="Unassembled WGS sequence"/>
</dbReference>
<accession>G3I5W7</accession>
<evidence type="ECO:0000313" key="1">
    <source>
        <dbReference type="EMBL" id="EGW12838.1"/>
    </source>
</evidence>
<gene>
    <name evidence="1" type="ORF">I79_018878</name>
</gene>
<reference evidence="2" key="1">
    <citation type="journal article" date="2011" name="Nat. Biotechnol.">
        <title>The genomic sequence of the Chinese hamster ovary (CHO)-K1 cell line.</title>
        <authorList>
            <person name="Xu X."/>
            <person name="Nagarajan H."/>
            <person name="Lewis N.E."/>
            <person name="Pan S."/>
            <person name="Cai Z."/>
            <person name="Liu X."/>
            <person name="Chen W."/>
            <person name="Xie M."/>
            <person name="Wang W."/>
            <person name="Hammond S."/>
            <person name="Andersen M.R."/>
            <person name="Neff N."/>
            <person name="Passarelli B."/>
            <person name="Koh W."/>
            <person name="Fan H.C."/>
            <person name="Wang J."/>
            <person name="Gui Y."/>
            <person name="Lee K.H."/>
            <person name="Betenbaugh M.J."/>
            <person name="Quake S.R."/>
            <person name="Famili I."/>
            <person name="Palsson B.O."/>
            <person name="Wang J."/>
        </authorList>
    </citation>
    <scope>NUCLEOTIDE SEQUENCE [LARGE SCALE GENOMIC DNA]</scope>
    <source>
        <strain evidence="2">CHO K1 cell line</strain>
    </source>
</reference>
<sequence>MKPRIGMMTLSALDDQTVGDSDQITETHHCGQCPCESHTALAEQVRLPGM</sequence>
<dbReference type="InParanoid" id="G3I5W7"/>
<dbReference type="AlphaFoldDB" id="G3I5W7"/>
<dbReference type="EMBL" id="JH001324">
    <property type="protein sequence ID" value="EGW12838.1"/>
    <property type="molecule type" value="Genomic_DNA"/>
</dbReference>
<proteinExistence type="predicted"/>
<organism evidence="1 2">
    <name type="scientific">Cricetulus griseus</name>
    <name type="common">Chinese hamster</name>
    <name type="synonym">Cricetulus barabensis griseus</name>
    <dbReference type="NCBI Taxonomy" id="10029"/>
    <lineage>
        <taxon>Eukaryota</taxon>
        <taxon>Metazoa</taxon>
        <taxon>Chordata</taxon>
        <taxon>Craniata</taxon>
        <taxon>Vertebrata</taxon>
        <taxon>Euteleostomi</taxon>
        <taxon>Mammalia</taxon>
        <taxon>Eutheria</taxon>
        <taxon>Euarchontoglires</taxon>
        <taxon>Glires</taxon>
        <taxon>Rodentia</taxon>
        <taxon>Myomorpha</taxon>
        <taxon>Muroidea</taxon>
        <taxon>Cricetidae</taxon>
        <taxon>Cricetinae</taxon>
        <taxon>Cricetulus</taxon>
    </lineage>
</organism>